<evidence type="ECO:0000256" key="1">
    <source>
        <dbReference type="ARBA" id="ARBA00004202"/>
    </source>
</evidence>
<gene>
    <name evidence="9" type="ORF">SXIM_15820</name>
</gene>
<dbReference type="InterPro" id="IPR050388">
    <property type="entry name" value="ABC_Ni/Peptide_Import"/>
</dbReference>
<accession>A0A0F7CNI4</accession>
<dbReference type="PROSITE" id="PS50893">
    <property type="entry name" value="ABC_TRANSPORTER_2"/>
    <property type="match status" value="2"/>
</dbReference>
<dbReference type="PANTHER" id="PTHR43297:SF2">
    <property type="entry name" value="DIPEPTIDE TRANSPORT ATP-BINDING PROTEIN DPPD"/>
    <property type="match status" value="1"/>
</dbReference>
<dbReference type="InterPro" id="IPR017871">
    <property type="entry name" value="ABC_transporter-like_CS"/>
</dbReference>
<dbReference type="Pfam" id="PF08352">
    <property type="entry name" value="oligo_HPY"/>
    <property type="match status" value="2"/>
</dbReference>
<dbReference type="NCBIfam" id="NF008453">
    <property type="entry name" value="PRK11308.1"/>
    <property type="match status" value="2"/>
</dbReference>
<keyword evidence="7" id="KW-0472">Membrane</keyword>
<dbReference type="InterPro" id="IPR013563">
    <property type="entry name" value="Oligopep_ABC_C"/>
</dbReference>
<evidence type="ECO:0000259" key="8">
    <source>
        <dbReference type="PROSITE" id="PS50893"/>
    </source>
</evidence>
<dbReference type="Gene3D" id="3.40.50.300">
    <property type="entry name" value="P-loop containing nucleotide triphosphate hydrolases"/>
    <property type="match status" value="2"/>
</dbReference>
<dbReference type="GO" id="GO:0015833">
    <property type="term" value="P:peptide transport"/>
    <property type="evidence" value="ECO:0007669"/>
    <property type="project" value="InterPro"/>
</dbReference>
<organism evidence="9 10">
    <name type="scientific">Streptomyces xiamenensis</name>
    <dbReference type="NCBI Taxonomy" id="408015"/>
    <lineage>
        <taxon>Bacteria</taxon>
        <taxon>Bacillati</taxon>
        <taxon>Actinomycetota</taxon>
        <taxon>Actinomycetes</taxon>
        <taxon>Kitasatosporales</taxon>
        <taxon>Streptomycetaceae</taxon>
        <taxon>Streptomyces</taxon>
    </lineage>
</organism>
<evidence type="ECO:0000313" key="10">
    <source>
        <dbReference type="Proteomes" id="UP000034034"/>
    </source>
</evidence>
<comment type="similarity">
    <text evidence="2">Belongs to the ABC transporter superfamily.</text>
</comment>
<protein>
    <submittedName>
        <fullName evidence="9">Abc transporter atp-binding protein</fullName>
    </submittedName>
</protein>
<keyword evidence="5" id="KW-0547">Nucleotide-binding</keyword>
<dbReference type="EMBL" id="CP009922">
    <property type="protein sequence ID" value="AKG42966.1"/>
    <property type="molecule type" value="Genomic_DNA"/>
</dbReference>
<dbReference type="KEGG" id="sxi:SXIM_15820"/>
<evidence type="ECO:0000256" key="2">
    <source>
        <dbReference type="ARBA" id="ARBA00005417"/>
    </source>
</evidence>
<evidence type="ECO:0000256" key="3">
    <source>
        <dbReference type="ARBA" id="ARBA00022448"/>
    </source>
</evidence>
<comment type="subcellular location">
    <subcellularLocation>
        <location evidence="1">Cell membrane</location>
        <topology evidence="1">Peripheral membrane protein</topology>
    </subcellularLocation>
</comment>
<evidence type="ECO:0000256" key="7">
    <source>
        <dbReference type="ARBA" id="ARBA00023136"/>
    </source>
</evidence>
<dbReference type="SUPFAM" id="SSF52540">
    <property type="entry name" value="P-loop containing nucleoside triphosphate hydrolases"/>
    <property type="match status" value="2"/>
</dbReference>
<dbReference type="GO" id="GO:0016887">
    <property type="term" value="F:ATP hydrolysis activity"/>
    <property type="evidence" value="ECO:0007669"/>
    <property type="project" value="InterPro"/>
</dbReference>
<evidence type="ECO:0000256" key="4">
    <source>
        <dbReference type="ARBA" id="ARBA00022475"/>
    </source>
</evidence>
<evidence type="ECO:0000313" key="9">
    <source>
        <dbReference type="EMBL" id="AKG42966.1"/>
    </source>
</evidence>
<feature type="domain" description="ABC transporter" evidence="8">
    <location>
        <begin position="283"/>
        <end position="524"/>
    </location>
</feature>
<keyword evidence="3" id="KW-0813">Transport</keyword>
<proteinExistence type="inferred from homology"/>
<dbReference type="InterPro" id="IPR003593">
    <property type="entry name" value="AAA+_ATPase"/>
</dbReference>
<dbReference type="HOGENOM" id="CLU_000604_86_2_11"/>
<dbReference type="PATRIC" id="fig|408015.6.peg.1618"/>
<evidence type="ECO:0000256" key="6">
    <source>
        <dbReference type="ARBA" id="ARBA00022840"/>
    </source>
</evidence>
<reference evidence="9" key="1">
    <citation type="submission" date="2019-08" db="EMBL/GenBank/DDBJ databases">
        <title>Complete genome sequence of a mangrove-derived Streptomyces xiamenensis.</title>
        <authorList>
            <person name="Xu J."/>
        </authorList>
    </citation>
    <scope>NUCLEOTIDE SEQUENCE</scope>
    <source>
        <strain evidence="9">318</strain>
    </source>
</reference>
<keyword evidence="4" id="KW-1003">Cell membrane</keyword>
<sequence>MMSSPEPLLTIRDLTVAFHSRRSTVRAVRGLDLDLAPGSTLALVGESGSGKSTTGLAVLGLLPTGATVLGGRVTLAGRELTGLREREWRTVRGREIGFVPQDPMVSLNPVQRVGDQVAEVLRIHGLAENAKAARERAVDLLADAGLPHPARVARQLPHELSGGMCQRALIAIALAGEPRLLIADEPTSALDVTVQRRILDHLETVTERLGTSLLLITHDLAVAADRADEIAVMSRGRIVERGPGRRVLTEPSHPYTRELVAAVPDMTADPARPTPQEDRPPLLDVRGLRRTFDGGRTVAVDDVSFTLPAGGSLGIVGESGSGKSTTAKLVLRLDRPDAGTITLDGQDLSTLAPAALRRLRRDIQPVFQDPYGSLDPHFTVAQSIAEPLRAFRVTGRRGRRERVAELLDLVRLPASAAHRRPGELSGGQRQRVSIARALALTPKLLVLDEPVSALDVSVQASVLELLTDLRAEFGLSYLFISHDLAVVRQICDRVAVMREGGIVESGLVTQVFDHPEHPYTQDLLSAIPGRRVREQLTG</sequence>
<keyword evidence="6 9" id="KW-0067">ATP-binding</keyword>
<dbReference type="CDD" id="cd03257">
    <property type="entry name" value="ABC_NikE_OppD_transporters"/>
    <property type="match status" value="2"/>
</dbReference>
<dbReference type="AlphaFoldDB" id="A0A0F7CNI4"/>
<dbReference type="Proteomes" id="UP000034034">
    <property type="component" value="Chromosome"/>
</dbReference>
<evidence type="ECO:0000256" key="5">
    <source>
        <dbReference type="ARBA" id="ARBA00022741"/>
    </source>
</evidence>
<dbReference type="InterPro" id="IPR003439">
    <property type="entry name" value="ABC_transporter-like_ATP-bd"/>
</dbReference>
<dbReference type="NCBIfam" id="NF007739">
    <property type="entry name" value="PRK10419.1"/>
    <property type="match status" value="2"/>
</dbReference>
<name>A0A0F7CNI4_9ACTN</name>
<dbReference type="FunFam" id="3.40.50.300:FF:000016">
    <property type="entry name" value="Oligopeptide ABC transporter ATP-binding component"/>
    <property type="match status" value="1"/>
</dbReference>
<dbReference type="PANTHER" id="PTHR43297">
    <property type="entry name" value="OLIGOPEPTIDE TRANSPORT ATP-BINDING PROTEIN APPD"/>
    <property type="match status" value="1"/>
</dbReference>
<dbReference type="SMART" id="SM00382">
    <property type="entry name" value="AAA"/>
    <property type="match status" value="2"/>
</dbReference>
<feature type="domain" description="ABC transporter" evidence="8">
    <location>
        <begin position="11"/>
        <end position="260"/>
    </location>
</feature>
<keyword evidence="10" id="KW-1185">Reference proteome</keyword>
<dbReference type="Pfam" id="PF00005">
    <property type="entry name" value="ABC_tran"/>
    <property type="match status" value="2"/>
</dbReference>
<dbReference type="STRING" id="408015.SXIM_15820"/>
<dbReference type="InterPro" id="IPR027417">
    <property type="entry name" value="P-loop_NTPase"/>
</dbReference>
<dbReference type="GO" id="GO:0005524">
    <property type="term" value="F:ATP binding"/>
    <property type="evidence" value="ECO:0007669"/>
    <property type="project" value="UniProtKB-KW"/>
</dbReference>
<dbReference type="GO" id="GO:0005886">
    <property type="term" value="C:plasma membrane"/>
    <property type="evidence" value="ECO:0007669"/>
    <property type="project" value="UniProtKB-SubCell"/>
</dbReference>
<dbReference type="PROSITE" id="PS00211">
    <property type="entry name" value="ABC_TRANSPORTER_1"/>
    <property type="match status" value="2"/>
</dbReference>